<dbReference type="InterPro" id="IPR017395">
    <property type="entry name" value="Chlorophyllase-like"/>
</dbReference>
<proteinExistence type="predicted"/>
<dbReference type="InterPro" id="IPR029058">
    <property type="entry name" value="AB_hydrolase_fold"/>
</dbReference>
<dbReference type="PANTHER" id="PTHR33428">
    <property type="entry name" value="CHLOROPHYLLASE-2, CHLOROPLASTIC"/>
    <property type="match status" value="1"/>
</dbReference>
<protein>
    <submittedName>
        <fullName evidence="1">Chlorophyllase</fullName>
    </submittedName>
</protein>
<dbReference type="Pfam" id="PF07224">
    <property type="entry name" value="Chlorophyllase"/>
    <property type="match status" value="1"/>
</dbReference>
<sequence length="311" mass="33915">MENMSTLVTDVFEEGKFWVADFTVETSYAPGKPPKSLFIVSPTLQGSYPVVLFLHGFCVVNSFYSSLLRHVSSHGYIVVAPQLYLPPNDMANGSEELENAATVTNWLSKGLQALLPTNVQPDFTKVALAGHSRGGKAAFALALGLAHTALKFSLLIGLDPVAGFSRCKICQTPPIILTYFPRTFNINMPVAVIGTGLGSEPRYLILSCAPRGVNHNEFYEECKPPRYHFVTTEYGHMDMLDDNPNGLLGMAANCSCVNGKGPREPMRKCVGGIMVAFMRAYFGGNRGDLKAILLDPEIAPVKLDSVEFDEE</sequence>
<reference evidence="1 2" key="1">
    <citation type="submission" date="2023-12" db="EMBL/GenBank/DDBJ databases">
        <title>A high-quality genome assembly for Dillenia turbinata (Dilleniales).</title>
        <authorList>
            <person name="Chanderbali A."/>
        </authorList>
    </citation>
    <scope>NUCLEOTIDE SEQUENCE [LARGE SCALE GENOMIC DNA]</scope>
    <source>
        <strain evidence="1">LSX21</strain>
        <tissue evidence="1">Leaf</tissue>
    </source>
</reference>
<dbReference type="Gene3D" id="3.40.50.1820">
    <property type="entry name" value="alpha/beta hydrolase"/>
    <property type="match status" value="1"/>
</dbReference>
<comment type="caution">
    <text evidence="1">The sequence shown here is derived from an EMBL/GenBank/DDBJ whole genome shotgun (WGS) entry which is preliminary data.</text>
</comment>
<name>A0AAN8VP02_9MAGN</name>
<accession>A0AAN8VP02</accession>
<dbReference type="AlphaFoldDB" id="A0AAN8VP02"/>
<dbReference type="PANTHER" id="PTHR33428:SF10">
    <property type="entry name" value="CHLOROPHYLLASE-1"/>
    <property type="match status" value="1"/>
</dbReference>
<dbReference type="GO" id="GO:0015996">
    <property type="term" value="P:chlorophyll catabolic process"/>
    <property type="evidence" value="ECO:0007669"/>
    <property type="project" value="TreeGrafter"/>
</dbReference>
<organism evidence="1 2">
    <name type="scientific">Dillenia turbinata</name>
    <dbReference type="NCBI Taxonomy" id="194707"/>
    <lineage>
        <taxon>Eukaryota</taxon>
        <taxon>Viridiplantae</taxon>
        <taxon>Streptophyta</taxon>
        <taxon>Embryophyta</taxon>
        <taxon>Tracheophyta</taxon>
        <taxon>Spermatophyta</taxon>
        <taxon>Magnoliopsida</taxon>
        <taxon>eudicotyledons</taxon>
        <taxon>Gunneridae</taxon>
        <taxon>Pentapetalae</taxon>
        <taxon>Dilleniales</taxon>
        <taxon>Dilleniaceae</taxon>
        <taxon>Dillenia</taxon>
    </lineage>
</organism>
<dbReference type="EMBL" id="JBAMMX010000006">
    <property type="protein sequence ID" value="KAK6937565.1"/>
    <property type="molecule type" value="Genomic_DNA"/>
</dbReference>
<keyword evidence="2" id="KW-1185">Reference proteome</keyword>
<dbReference type="Proteomes" id="UP001370490">
    <property type="component" value="Unassembled WGS sequence"/>
</dbReference>
<evidence type="ECO:0000313" key="1">
    <source>
        <dbReference type="EMBL" id="KAK6937565.1"/>
    </source>
</evidence>
<evidence type="ECO:0000313" key="2">
    <source>
        <dbReference type="Proteomes" id="UP001370490"/>
    </source>
</evidence>
<dbReference type="GO" id="GO:0047746">
    <property type="term" value="F:chlorophyllase activity"/>
    <property type="evidence" value="ECO:0007669"/>
    <property type="project" value="TreeGrafter"/>
</dbReference>
<dbReference type="SUPFAM" id="SSF53474">
    <property type="entry name" value="alpha/beta-Hydrolases"/>
    <property type="match status" value="1"/>
</dbReference>
<gene>
    <name evidence="1" type="ORF">RJ641_031073</name>
</gene>